<name>A0A1A9V104_GLOAU</name>
<evidence type="ECO:0000313" key="1">
    <source>
        <dbReference type="EnsemblMetazoa" id="GAUT022288-PA"/>
    </source>
</evidence>
<proteinExistence type="predicted"/>
<keyword evidence="2" id="KW-1185">Reference proteome</keyword>
<sequence length="102" mass="11013">MVMPRNKYKTASRVFGGGPSPLNVLRTSSFFLSATGDTSLTAPLFQLNKEANVGQGSLPIYKDKMVRPTHQLNNLQVGQLGNESTVTVTGRAVSETSTKITR</sequence>
<reference evidence="1" key="1">
    <citation type="submission" date="2020-05" db="UniProtKB">
        <authorList>
            <consortium name="EnsemblMetazoa"/>
        </authorList>
    </citation>
    <scope>IDENTIFICATION</scope>
    <source>
        <strain evidence="1">TTRI</strain>
    </source>
</reference>
<evidence type="ECO:0000313" key="2">
    <source>
        <dbReference type="Proteomes" id="UP000078200"/>
    </source>
</evidence>
<dbReference type="EnsemblMetazoa" id="GAUT022288-RA">
    <property type="protein sequence ID" value="GAUT022288-PA"/>
    <property type="gene ID" value="GAUT022288"/>
</dbReference>
<dbReference type="Proteomes" id="UP000078200">
    <property type="component" value="Unassembled WGS sequence"/>
</dbReference>
<organism evidence="1 2">
    <name type="scientific">Glossina austeni</name>
    <name type="common">Savannah tsetse fly</name>
    <dbReference type="NCBI Taxonomy" id="7395"/>
    <lineage>
        <taxon>Eukaryota</taxon>
        <taxon>Metazoa</taxon>
        <taxon>Ecdysozoa</taxon>
        <taxon>Arthropoda</taxon>
        <taxon>Hexapoda</taxon>
        <taxon>Insecta</taxon>
        <taxon>Pterygota</taxon>
        <taxon>Neoptera</taxon>
        <taxon>Endopterygota</taxon>
        <taxon>Diptera</taxon>
        <taxon>Brachycera</taxon>
        <taxon>Muscomorpha</taxon>
        <taxon>Hippoboscoidea</taxon>
        <taxon>Glossinidae</taxon>
        <taxon>Glossina</taxon>
    </lineage>
</organism>
<accession>A0A1A9V104</accession>
<dbReference type="AlphaFoldDB" id="A0A1A9V104"/>
<protein>
    <submittedName>
        <fullName evidence="1">Uncharacterized protein</fullName>
    </submittedName>
</protein>
<dbReference type="VEuPathDB" id="VectorBase:GAUT022288"/>